<proteinExistence type="predicted"/>
<dbReference type="STRING" id="1121428.DESHY_80126"/>
<accession>K8E174</accession>
<name>K8E174_9FIRM</name>
<keyword evidence="1" id="KW-0472">Membrane</keyword>
<evidence type="ECO:0000256" key="1">
    <source>
        <dbReference type="SAM" id="Phobius"/>
    </source>
</evidence>
<evidence type="ECO:0000313" key="3">
    <source>
        <dbReference type="Proteomes" id="UP000009315"/>
    </source>
</evidence>
<reference evidence="2 3" key="1">
    <citation type="journal article" date="2013" name="Genome Announc.">
        <title>Genome Sequence of the Sulfate-Reducing Bacterium Desulfotomaculum hydrothermale Lam5(T).</title>
        <authorList>
            <person name="Amin O."/>
            <person name="Fardeau M.L."/>
            <person name="Valette O."/>
            <person name="Hirschler-Rea A."/>
            <person name="Barbe V."/>
            <person name="Medigue C."/>
            <person name="Vacherie B."/>
            <person name="Ollivier B."/>
            <person name="Bertin P.N."/>
            <person name="Dolla A."/>
        </authorList>
    </citation>
    <scope>NUCLEOTIDE SEQUENCE [LARGE SCALE GENOMIC DNA]</scope>
    <source>
        <strain evidence="3">Lam5 / DSM 18033</strain>
    </source>
</reference>
<dbReference type="AlphaFoldDB" id="K8E174"/>
<keyword evidence="3" id="KW-1185">Reference proteome</keyword>
<organism evidence="2 3">
    <name type="scientific">Desulforamulus hydrothermalis Lam5 = DSM 18033</name>
    <dbReference type="NCBI Taxonomy" id="1121428"/>
    <lineage>
        <taxon>Bacteria</taxon>
        <taxon>Bacillati</taxon>
        <taxon>Bacillota</taxon>
        <taxon>Clostridia</taxon>
        <taxon>Eubacteriales</taxon>
        <taxon>Peptococcaceae</taxon>
        <taxon>Desulforamulus</taxon>
    </lineage>
</organism>
<gene>
    <name evidence="2" type="ORF">DESHY_80126</name>
</gene>
<sequence>MQNHKTALLFVRILSWSMQITFILYLCREICRKRGRGLEPADIARETNL</sequence>
<comment type="caution">
    <text evidence="2">The sequence shown here is derived from an EMBL/GenBank/DDBJ whole genome shotgun (WGS) entry which is preliminary data.</text>
</comment>
<protein>
    <recommendedName>
        <fullName evidence="4">Transposase</fullName>
    </recommendedName>
</protein>
<keyword evidence="1" id="KW-0812">Transmembrane</keyword>
<dbReference type="EMBL" id="CAOS01000015">
    <property type="protein sequence ID" value="CCO09459.1"/>
    <property type="molecule type" value="Genomic_DNA"/>
</dbReference>
<feature type="transmembrane region" description="Helical" evidence="1">
    <location>
        <begin position="6"/>
        <end position="27"/>
    </location>
</feature>
<evidence type="ECO:0000313" key="2">
    <source>
        <dbReference type="EMBL" id="CCO09459.1"/>
    </source>
</evidence>
<dbReference type="Proteomes" id="UP000009315">
    <property type="component" value="Unassembled WGS sequence"/>
</dbReference>
<keyword evidence="1" id="KW-1133">Transmembrane helix</keyword>
<evidence type="ECO:0008006" key="4">
    <source>
        <dbReference type="Google" id="ProtNLM"/>
    </source>
</evidence>